<protein>
    <submittedName>
        <fullName evidence="2">Uncharacterized protein</fullName>
    </submittedName>
</protein>
<sequence length="759" mass="82367">MPFNSDVHIDHAAMDAQLEAGRSKFEARNQWMTDNVLRDARIEIKKANARFLKGFGDNATSEVWNKTVQLWWHRYASTVSKTYAKDPRGDTNSPRTSETITLVLGTFAAQLRSRDRNPAGEHEPVMLSTIQAGLLALLSKFTIVYPGRILSALDKRLIKDLFARLAKTGVWFKANALQNRPAQVHRLVALHEDHALLDPLARGDRRIVLDPSAARQPLFLQLKGADIMKAGAKLRPASSISIAERITKMGFVAGALQSLGGHALRRGMAEDLLQLGGEWSTGASHSTSLALGHSDASQRKDLASYYADNAVTGLLNAGASKLSDPAALHYADGPVKRTPIAAEAPTVDDDATRHWLTSRAKTDYQERNPDWSANRIATTAKTEALRIIKEAHLAGISPREQLGLTEDLQAIPKAGVNLSMPGVASAPDEANTLSDADTLDFFASNNIGSGVALADTTAKAIPENDTLCEDVLTHGLEGTDLTLVHLAAADEWDEKDAVVIGGPSHETMFMSTSELVEFFTAYNVVRKPRTQRAAIDIALYRRAGRNPPEFMLFECPKGCGFSTDDLWIMETMHVCRRPKIKYKDSGPPTAVLTASTDSTGSKLIYAASDSGSAPDAAHPSRQSFAASAPPPSFVLQRMTDGQGALSVGQPMHPSFPSVVPAKRAHDLTTADDSQMLAQGGTHTGNAQQPRKCVELPRTAKRPMPGCKVKSFVGQRELRLHLQIRTHGFSKEEATNKAAAVWKTATSPGWLALPEKTRQN</sequence>
<evidence type="ECO:0000313" key="3">
    <source>
        <dbReference type="Proteomes" id="UP000192596"/>
    </source>
</evidence>
<gene>
    <name evidence="2" type="ORF">B0A48_05976</name>
</gene>
<organism evidence="2 3">
    <name type="scientific">Cryoendolithus antarcticus</name>
    <dbReference type="NCBI Taxonomy" id="1507870"/>
    <lineage>
        <taxon>Eukaryota</taxon>
        <taxon>Fungi</taxon>
        <taxon>Dikarya</taxon>
        <taxon>Ascomycota</taxon>
        <taxon>Pezizomycotina</taxon>
        <taxon>Dothideomycetes</taxon>
        <taxon>Dothideomycetidae</taxon>
        <taxon>Cladosporiales</taxon>
        <taxon>Cladosporiaceae</taxon>
        <taxon>Cryoendolithus</taxon>
    </lineage>
</organism>
<comment type="caution">
    <text evidence="2">The sequence shown here is derived from an EMBL/GenBank/DDBJ whole genome shotgun (WGS) entry which is preliminary data.</text>
</comment>
<keyword evidence="3" id="KW-1185">Reference proteome</keyword>
<reference evidence="3" key="1">
    <citation type="submission" date="2017-03" db="EMBL/GenBank/DDBJ databases">
        <title>Genomes of endolithic fungi from Antarctica.</title>
        <authorList>
            <person name="Coleine C."/>
            <person name="Masonjones S."/>
            <person name="Stajich J.E."/>
        </authorList>
    </citation>
    <scope>NUCLEOTIDE SEQUENCE [LARGE SCALE GENOMIC DNA]</scope>
    <source>
        <strain evidence="3">CCFEE 5527</strain>
    </source>
</reference>
<dbReference type="Proteomes" id="UP000192596">
    <property type="component" value="Unassembled WGS sequence"/>
</dbReference>
<feature type="region of interest" description="Disordered" evidence="1">
    <location>
        <begin position="608"/>
        <end position="628"/>
    </location>
</feature>
<dbReference type="EMBL" id="NAJO01000011">
    <property type="protein sequence ID" value="OQO09085.1"/>
    <property type="molecule type" value="Genomic_DNA"/>
</dbReference>
<dbReference type="InParanoid" id="A0A1V8TCJ4"/>
<evidence type="ECO:0000256" key="1">
    <source>
        <dbReference type="SAM" id="MobiDB-lite"/>
    </source>
</evidence>
<evidence type="ECO:0000313" key="2">
    <source>
        <dbReference type="EMBL" id="OQO09085.1"/>
    </source>
</evidence>
<proteinExistence type="predicted"/>
<name>A0A1V8TCJ4_9PEZI</name>
<feature type="compositionally biased region" description="Low complexity" evidence="1">
    <location>
        <begin position="608"/>
        <end position="620"/>
    </location>
</feature>
<accession>A0A1V8TCJ4</accession>
<dbReference type="AlphaFoldDB" id="A0A1V8TCJ4"/>